<gene>
    <name evidence="1" type="ORF">PLEPLA_LOCUS11318</name>
</gene>
<evidence type="ECO:0000313" key="2">
    <source>
        <dbReference type="Proteomes" id="UP001153269"/>
    </source>
</evidence>
<name>A0A9N7U2G9_PLEPL</name>
<evidence type="ECO:0000313" key="1">
    <source>
        <dbReference type="EMBL" id="CAB1423398.1"/>
    </source>
</evidence>
<dbReference type="AlphaFoldDB" id="A0A9N7U2G9"/>
<dbReference type="EMBL" id="CADEAL010000653">
    <property type="protein sequence ID" value="CAB1423398.1"/>
    <property type="molecule type" value="Genomic_DNA"/>
</dbReference>
<reference evidence="1" key="1">
    <citation type="submission" date="2020-03" db="EMBL/GenBank/DDBJ databases">
        <authorList>
            <person name="Weist P."/>
        </authorList>
    </citation>
    <scope>NUCLEOTIDE SEQUENCE</scope>
</reference>
<comment type="caution">
    <text evidence="1">The sequence shown here is derived from an EMBL/GenBank/DDBJ whole genome shotgun (WGS) entry which is preliminary data.</text>
</comment>
<proteinExistence type="predicted"/>
<organism evidence="1 2">
    <name type="scientific">Pleuronectes platessa</name>
    <name type="common">European plaice</name>
    <dbReference type="NCBI Taxonomy" id="8262"/>
    <lineage>
        <taxon>Eukaryota</taxon>
        <taxon>Metazoa</taxon>
        <taxon>Chordata</taxon>
        <taxon>Craniata</taxon>
        <taxon>Vertebrata</taxon>
        <taxon>Euteleostomi</taxon>
        <taxon>Actinopterygii</taxon>
        <taxon>Neopterygii</taxon>
        <taxon>Teleostei</taxon>
        <taxon>Neoteleostei</taxon>
        <taxon>Acanthomorphata</taxon>
        <taxon>Carangaria</taxon>
        <taxon>Pleuronectiformes</taxon>
        <taxon>Pleuronectoidei</taxon>
        <taxon>Pleuronectidae</taxon>
        <taxon>Pleuronectes</taxon>
    </lineage>
</organism>
<sequence>MVVYAESSQNRNPSETFTSILEMLETDSFFHRHQKVKQRTIIVRLRSYKVWDKWKLISQVSLKRASHLVSSPMCCRGELSGRFGASALRREDFD</sequence>
<accession>A0A9N7U2G9</accession>
<dbReference type="Proteomes" id="UP001153269">
    <property type="component" value="Unassembled WGS sequence"/>
</dbReference>
<keyword evidence="2" id="KW-1185">Reference proteome</keyword>
<protein>
    <submittedName>
        <fullName evidence="1">Uncharacterized protein</fullName>
    </submittedName>
</protein>